<keyword evidence="1" id="KW-0472">Membrane</keyword>
<dbReference type="Proteomes" id="UP000634805">
    <property type="component" value="Unassembled WGS sequence"/>
</dbReference>
<sequence length="84" mass="9486">MIKSKLRIAEVIKSKAQKVKMPILRLLVIFAIIMYWKSNNNLKAGTISFFSIIKDLAWGNPIIAIRITKPNIAKSIKVCATMRA</sequence>
<keyword evidence="1" id="KW-1133">Transmembrane helix</keyword>
<comment type="caution">
    <text evidence="2">The sequence shown here is derived from an EMBL/GenBank/DDBJ whole genome shotgun (WGS) entry which is preliminary data.</text>
</comment>
<evidence type="ECO:0000313" key="2">
    <source>
        <dbReference type="EMBL" id="CAD6494598.1"/>
    </source>
</evidence>
<gene>
    <name evidence="2" type="ORF">EMLJLAPB_00854</name>
</gene>
<keyword evidence="1" id="KW-0812">Transmembrane</keyword>
<dbReference type="EMBL" id="CAJHIS010000026">
    <property type="protein sequence ID" value="CAD6494598.1"/>
    <property type="molecule type" value="Genomic_DNA"/>
</dbReference>
<name>A0A811TFU5_9EURY</name>
<evidence type="ECO:0000313" key="3">
    <source>
        <dbReference type="Proteomes" id="UP000634805"/>
    </source>
</evidence>
<dbReference type="AlphaFoldDB" id="A0A811TFU5"/>
<feature type="transmembrane region" description="Helical" evidence="1">
    <location>
        <begin position="21"/>
        <end position="38"/>
    </location>
</feature>
<proteinExistence type="predicted"/>
<accession>A0A811TFU5</accession>
<protein>
    <submittedName>
        <fullName evidence="2">Uncharacterized protein</fullName>
    </submittedName>
</protein>
<organism evidence="2 3">
    <name type="scientific">Candidatus Argoarchaeum ethanivorans</name>
    <dbReference type="NCBI Taxonomy" id="2608793"/>
    <lineage>
        <taxon>Archaea</taxon>
        <taxon>Methanobacteriati</taxon>
        <taxon>Methanobacteriota</taxon>
        <taxon>Stenosarchaea group</taxon>
        <taxon>Methanomicrobia</taxon>
        <taxon>Methanosarcinales</taxon>
        <taxon>Methanosarcinales incertae sedis</taxon>
        <taxon>GOM Arc I cluster</taxon>
        <taxon>Candidatus Argoarchaeum</taxon>
    </lineage>
</organism>
<reference evidence="2" key="1">
    <citation type="submission" date="2020-10" db="EMBL/GenBank/DDBJ databases">
        <authorList>
            <person name="Hahn C.J."/>
            <person name="Laso-Perez R."/>
            <person name="Vulcano F."/>
            <person name="Vaziourakis K.-M."/>
            <person name="Stokke R."/>
            <person name="Steen I.H."/>
            <person name="Teske A."/>
            <person name="Boetius A."/>
            <person name="Liebeke M."/>
            <person name="Amann R."/>
            <person name="Knittel K."/>
        </authorList>
    </citation>
    <scope>NUCLEOTIDE SEQUENCE</scope>
    <source>
        <strain evidence="2">Gfbio:e3339647-f889-4370-9287-4fb5cb688e4c:AG392D22_GoMArc1</strain>
    </source>
</reference>
<evidence type="ECO:0000256" key="1">
    <source>
        <dbReference type="SAM" id="Phobius"/>
    </source>
</evidence>